<accession>A0A0V8J982</accession>
<evidence type="ECO:0000313" key="2">
    <source>
        <dbReference type="Proteomes" id="UP000054099"/>
    </source>
</evidence>
<reference evidence="1 2" key="1">
    <citation type="journal article" date="2014" name="Antonie Van Leeuwenhoek">
        <title>Fictibacillus enclensis sp. nov., isolated from marine sediment.</title>
        <authorList>
            <person name="Dastager S.G."/>
            <person name="Mawlankar R."/>
            <person name="Srinivasan K."/>
            <person name="Tang S.K."/>
            <person name="Lee J.C."/>
            <person name="Ramana V.V."/>
            <person name="Shouche Y.S."/>
        </authorList>
    </citation>
    <scope>NUCLEOTIDE SEQUENCE [LARGE SCALE GENOMIC DNA]</scope>
    <source>
        <strain evidence="1 2">NIO-1003</strain>
    </source>
</reference>
<protein>
    <submittedName>
        <fullName evidence="1">Uncharacterized protein</fullName>
    </submittedName>
</protein>
<dbReference type="AlphaFoldDB" id="A0A0V8J982"/>
<dbReference type="EMBL" id="LNQN01000002">
    <property type="protein sequence ID" value="KSU83466.1"/>
    <property type="molecule type" value="Genomic_DNA"/>
</dbReference>
<gene>
    <name evidence="1" type="ORF">AS030_12960</name>
</gene>
<name>A0A0V8J982_9BACL</name>
<sequence>MISWLKRRKMNIKTHSSPDLASRSSAAAHLQTKSISPDKEIEHYKSRLLQFGINIYEMPKLTPQSKKSRLDAYTIASYIANNTELKSLFLTKKGLPASQLSEKFPSKSIRRYTPYIIAVALIIIEDYEYLKGYLPE</sequence>
<dbReference type="RefSeq" id="WP_061972305.1">
    <property type="nucleotide sequence ID" value="NZ_FMAV01000002.1"/>
</dbReference>
<keyword evidence="2" id="KW-1185">Reference proteome</keyword>
<evidence type="ECO:0000313" key="1">
    <source>
        <dbReference type="EMBL" id="KSU83466.1"/>
    </source>
</evidence>
<proteinExistence type="predicted"/>
<dbReference type="Proteomes" id="UP000054099">
    <property type="component" value="Unassembled WGS sequence"/>
</dbReference>
<dbReference type="OrthoDB" id="3190733at2"/>
<comment type="caution">
    <text evidence="1">The sequence shown here is derived from an EMBL/GenBank/DDBJ whole genome shotgun (WGS) entry which is preliminary data.</text>
</comment>
<organism evidence="1 2">
    <name type="scientific">Fictibacillus enclensis</name>
    <dbReference type="NCBI Taxonomy" id="1017270"/>
    <lineage>
        <taxon>Bacteria</taxon>
        <taxon>Bacillati</taxon>
        <taxon>Bacillota</taxon>
        <taxon>Bacilli</taxon>
        <taxon>Bacillales</taxon>
        <taxon>Fictibacillaceae</taxon>
        <taxon>Fictibacillus</taxon>
    </lineage>
</organism>